<evidence type="ECO:0000313" key="1">
    <source>
        <dbReference type="EMBL" id="KAJ8437748.1"/>
    </source>
</evidence>
<comment type="caution">
    <text evidence="1">The sequence shown here is derived from an EMBL/GenBank/DDBJ whole genome shotgun (WGS) entry which is preliminary data.</text>
</comment>
<gene>
    <name evidence="1" type="ORF">Cgig2_009463</name>
</gene>
<dbReference type="EMBL" id="JAKOGI010000282">
    <property type="protein sequence ID" value="KAJ8437748.1"/>
    <property type="molecule type" value="Genomic_DNA"/>
</dbReference>
<dbReference type="AlphaFoldDB" id="A0A9Q1K7F3"/>
<dbReference type="OrthoDB" id="1912561at2759"/>
<organism evidence="1 2">
    <name type="scientific">Carnegiea gigantea</name>
    <dbReference type="NCBI Taxonomy" id="171969"/>
    <lineage>
        <taxon>Eukaryota</taxon>
        <taxon>Viridiplantae</taxon>
        <taxon>Streptophyta</taxon>
        <taxon>Embryophyta</taxon>
        <taxon>Tracheophyta</taxon>
        <taxon>Spermatophyta</taxon>
        <taxon>Magnoliopsida</taxon>
        <taxon>eudicotyledons</taxon>
        <taxon>Gunneridae</taxon>
        <taxon>Pentapetalae</taxon>
        <taxon>Caryophyllales</taxon>
        <taxon>Cactineae</taxon>
        <taxon>Cactaceae</taxon>
        <taxon>Cactoideae</taxon>
        <taxon>Echinocereeae</taxon>
        <taxon>Carnegiea</taxon>
    </lineage>
</organism>
<dbReference type="PANTHER" id="PTHR47481:SF37">
    <property type="entry name" value="RETROTRANSPOSON GAG DOMAIN-CONTAINING PROTEIN"/>
    <property type="match status" value="1"/>
</dbReference>
<dbReference type="Proteomes" id="UP001153076">
    <property type="component" value="Unassembled WGS sequence"/>
</dbReference>
<evidence type="ECO:0008006" key="3">
    <source>
        <dbReference type="Google" id="ProtNLM"/>
    </source>
</evidence>
<dbReference type="PANTHER" id="PTHR47481">
    <property type="match status" value="1"/>
</dbReference>
<keyword evidence="2" id="KW-1185">Reference proteome</keyword>
<proteinExistence type="predicted"/>
<sequence>MNPTMRSLKMMLRTENYVADGNMMWHGSLELAELLTCTGGLFILSGTRKMRPLSFHRRLSRHVNHRQHSRHSLPASTVSALINSPSCSDLVPRVSSSSFSTATVSTSFPPLPTPPPYNSRLPLPFGVSGLVLSDICSLHSMGAPSFPWSSSLSIGVPYTEPSLGFATAAPGFSISSTLPRDPSLWLSIGSLLPLTHPVRAMDLQRTLSNLSKDPKQSMEDYLQSTKYIADSLASIWTPVPDIDLVQLTLNGLDEDYHNLVTMLSYGTNLIAFDDLRSKLIHYEQRLLKFLKSKLLGIQHQALATSLASSESGASGSPRYLIRSSHS</sequence>
<protein>
    <recommendedName>
        <fullName evidence="3">UBN2_3 domain-containing protein</fullName>
    </recommendedName>
</protein>
<dbReference type="Pfam" id="PF14223">
    <property type="entry name" value="Retrotran_gag_2"/>
    <property type="match status" value="1"/>
</dbReference>
<reference evidence="1" key="1">
    <citation type="submission" date="2022-04" db="EMBL/GenBank/DDBJ databases">
        <title>Carnegiea gigantea Genome sequencing and assembly v2.</title>
        <authorList>
            <person name="Copetti D."/>
            <person name="Sanderson M.J."/>
            <person name="Burquez A."/>
            <person name="Wojciechowski M.F."/>
        </authorList>
    </citation>
    <scope>NUCLEOTIDE SEQUENCE</scope>
    <source>
        <strain evidence="1">SGP5-SGP5p</strain>
        <tissue evidence="1">Aerial part</tissue>
    </source>
</reference>
<evidence type="ECO:0000313" key="2">
    <source>
        <dbReference type="Proteomes" id="UP001153076"/>
    </source>
</evidence>
<name>A0A9Q1K7F3_9CARY</name>
<accession>A0A9Q1K7F3</accession>